<accession>A0A5C1NB21</accession>
<dbReference type="PANTHER" id="PTHR43794:SF11">
    <property type="entry name" value="AMIDOHYDROLASE-RELATED DOMAIN-CONTAINING PROTEIN"/>
    <property type="match status" value="1"/>
</dbReference>
<keyword evidence="4" id="KW-0862">Zinc</keyword>
<dbReference type="InterPro" id="IPR011059">
    <property type="entry name" value="Metal-dep_hydrolase_composite"/>
</dbReference>
<dbReference type="AlphaFoldDB" id="A0A5C1NB21"/>
<dbReference type="PANTHER" id="PTHR43794">
    <property type="entry name" value="AMINOHYDROLASE SSNA-RELATED"/>
    <property type="match status" value="1"/>
</dbReference>
<evidence type="ECO:0000313" key="7">
    <source>
        <dbReference type="Proteomes" id="UP000324285"/>
    </source>
</evidence>
<dbReference type="KEGG" id="hbh:E4T21_00160"/>
<feature type="domain" description="Amidohydrolase-related" evidence="5">
    <location>
        <begin position="64"/>
        <end position="407"/>
    </location>
</feature>
<dbReference type="GO" id="GO:0046872">
    <property type="term" value="F:metal ion binding"/>
    <property type="evidence" value="ECO:0007669"/>
    <property type="project" value="UniProtKB-KW"/>
</dbReference>
<keyword evidence="7" id="KW-1185">Reference proteome</keyword>
<keyword evidence="2" id="KW-0479">Metal-binding</keyword>
<dbReference type="FunFam" id="3.20.20.140:FF:000014">
    <property type="entry name" value="5-methylthioadenosine/S-adenosylhomocysteine deaminase"/>
    <property type="match status" value="1"/>
</dbReference>
<evidence type="ECO:0000259" key="5">
    <source>
        <dbReference type="Pfam" id="PF01979"/>
    </source>
</evidence>
<dbReference type="Proteomes" id="UP000324285">
    <property type="component" value="Chromosome"/>
</dbReference>
<dbReference type="Gene3D" id="3.20.20.140">
    <property type="entry name" value="Metal-dependent hydrolases"/>
    <property type="match status" value="1"/>
</dbReference>
<proteinExistence type="inferred from homology"/>
<comment type="similarity">
    <text evidence="1">Belongs to the metallo-dependent hydrolases superfamily. ATZ/TRZ family.</text>
</comment>
<gene>
    <name evidence="6" type="ORF">E4T21_00160</name>
</gene>
<evidence type="ECO:0000256" key="2">
    <source>
        <dbReference type="ARBA" id="ARBA00022723"/>
    </source>
</evidence>
<dbReference type="EC" id="3.5.4.32" evidence="6"/>
<dbReference type="InterPro" id="IPR050287">
    <property type="entry name" value="MTA/SAH_deaminase"/>
</dbReference>
<dbReference type="Pfam" id="PF01979">
    <property type="entry name" value="Amidohydro_1"/>
    <property type="match status" value="1"/>
</dbReference>
<dbReference type="RefSeq" id="WP_149282418.1">
    <property type="nucleotide sequence ID" value="NZ_CP038437.2"/>
</dbReference>
<evidence type="ECO:0000256" key="3">
    <source>
        <dbReference type="ARBA" id="ARBA00022801"/>
    </source>
</evidence>
<dbReference type="OrthoDB" id="9787621at2"/>
<evidence type="ECO:0000256" key="1">
    <source>
        <dbReference type="ARBA" id="ARBA00006745"/>
    </source>
</evidence>
<organism evidence="6 7">
    <name type="scientific">Halomonas binhaiensis</name>
    <dbReference type="NCBI Taxonomy" id="2562282"/>
    <lineage>
        <taxon>Bacteria</taxon>
        <taxon>Pseudomonadati</taxon>
        <taxon>Pseudomonadota</taxon>
        <taxon>Gammaproteobacteria</taxon>
        <taxon>Oceanospirillales</taxon>
        <taxon>Halomonadaceae</taxon>
        <taxon>Halomonas</taxon>
    </lineage>
</organism>
<protein>
    <submittedName>
        <fullName evidence="6">8-oxoguanine deaminase</fullName>
        <ecNumber evidence="6">3.5.4.32</ecNumber>
    </submittedName>
</protein>
<reference evidence="6" key="1">
    <citation type="submission" date="2021-02" db="EMBL/GenBank/DDBJ databases">
        <title>Strain Y2R2, a novel species of the genus Halomonas.</title>
        <authorList>
            <person name="Huang H."/>
        </authorList>
    </citation>
    <scope>NUCLEOTIDE SEQUENCE</scope>
    <source>
        <strain evidence="6">Y2R2</strain>
    </source>
</reference>
<dbReference type="SUPFAM" id="SSF51338">
    <property type="entry name" value="Composite domain of metallo-dependent hydrolases"/>
    <property type="match status" value="2"/>
</dbReference>
<evidence type="ECO:0000256" key="4">
    <source>
        <dbReference type="ARBA" id="ARBA00022833"/>
    </source>
</evidence>
<dbReference type="InterPro" id="IPR032466">
    <property type="entry name" value="Metal_Hydrolase"/>
</dbReference>
<keyword evidence="3 6" id="KW-0378">Hydrolase</keyword>
<dbReference type="SUPFAM" id="SSF51556">
    <property type="entry name" value="Metallo-dependent hydrolases"/>
    <property type="match status" value="1"/>
</dbReference>
<sequence>MIQTTASSLDTAQNTLWIRHPLAVSDPEAAGGVVIQGQCIVEAVPQGATPTTPVDQVFDASSHVLLPGLVNTHHHFYQTLTRAYSPALNKELFPWLTTLYDVWANLTEDQLALASELAMVELLMSGCTTVADHHYVFSGALQSAIDIQVETARRLKVRAALTRGSMSVGREDGGLPPQSVVQDEATILAESTRLIDAYHERGEGAMITLALAPCSPFSVSRELMQESARLAEEKDVRLHTHLAETEDETNYCQKLFGMRPLDYLDATGWLTNRTWLAHGIHFNDEEVQRLGQAGTGIAHCPSSNMVLGSGMCRTLELEAAGCPVGLAVDGSASADHSNLAEEMRQALLIGRLRYSPSQVRHQDVIRWATQGSAGCLGRTDIGGLKPGQQADLAMFKLDEARFSGAENPLAALLLCGAHRADRVMVAGQWRVAGGMPLDVDLEVLLARHDAAARELRKQV</sequence>
<dbReference type="InterPro" id="IPR006680">
    <property type="entry name" value="Amidohydro-rel"/>
</dbReference>
<dbReference type="Gene3D" id="2.30.40.10">
    <property type="entry name" value="Urease, subunit C, domain 1"/>
    <property type="match status" value="1"/>
</dbReference>
<dbReference type="NCBIfam" id="NF006055">
    <property type="entry name" value="PRK08203.1"/>
    <property type="match status" value="1"/>
</dbReference>
<dbReference type="GO" id="GO:0019239">
    <property type="term" value="F:deaminase activity"/>
    <property type="evidence" value="ECO:0007669"/>
    <property type="project" value="UniProtKB-ARBA"/>
</dbReference>
<evidence type="ECO:0000313" key="6">
    <source>
        <dbReference type="EMBL" id="QEM80140.1"/>
    </source>
</evidence>
<name>A0A5C1NB21_9GAMM</name>
<dbReference type="GO" id="GO:0102127">
    <property type="term" value="F:8-oxoguanine deaminase activity"/>
    <property type="evidence" value="ECO:0007669"/>
    <property type="project" value="UniProtKB-EC"/>
</dbReference>
<dbReference type="EMBL" id="CP038437">
    <property type="protein sequence ID" value="QEM80140.1"/>
    <property type="molecule type" value="Genomic_DNA"/>
</dbReference>
<dbReference type="CDD" id="cd01298">
    <property type="entry name" value="ATZ_TRZ_like"/>
    <property type="match status" value="1"/>
</dbReference>